<dbReference type="GO" id="GO:0008270">
    <property type="term" value="F:zinc ion binding"/>
    <property type="evidence" value="ECO:0007669"/>
    <property type="project" value="InterPro"/>
</dbReference>
<feature type="domain" description="Zn(2)-C6 fungal-type" evidence="2">
    <location>
        <begin position="424"/>
        <end position="454"/>
    </location>
</feature>
<protein>
    <submittedName>
        <fullName evidence="3">C6 transcription factor Prf</fullName>
    </submittedName>
</protein>
<sequence length="637" mass="63093">MAGNSGLQRNLGALLEWMISTNRVTVPDPPAMSEAAGAAAAASAAAAGADAAATASALSARFLKEWEAAGCPGRPSPTSTAAGQKGKRTFDHAMSTHSLYTRHAGGAAAGAAAAGKGNGAAAAGGGARRGSPMIESKGTFAKKMRKASPADRSPGKDLESCEAPECKDFARFAPPASLSPTRCSRHAAGGMIAKAKPRKACDVCTARKTRCDSVRPTCGTCAAQFATCRYSARLKSGPKVSMLGQARQEQEHRAAEPSAVGAGGEQQQLEGSAAIGDVAAEAAASNGAEVQPLIPPSMLLAAFSQDQAAVAASEAVEAGAAAAPAPLPTEAGAAGTGATVTTAAAAGGGGEVPVEQLPLRSPSQGLNLLLLSQELQEAAGTPRPSAGAPVSSTKTPAERSGSSENGRGRDAGSKPAGPKPLRTSCDRCTMRKIKCDGREGKCQRCDRDNQFCHYSLKSKSGPKPNSIRRKSSPTPPRERSRPSPLSLANLPPGRIRGAPGRAAPPLTWRPSPAARSSAAATSSIRMGGADLRARRYCRGEGPGAAEGAGKGPAVSGAVVGGGATEPRVPVGGVADAAEAGGRGSAGAGAGVGGGRGMFSSAAGMDGGGGGGGAMAGPGSTKGHSEAVEASRKTGMVF</sequence>
<dbReference type="AlphaFoldDB" id="D7FLU9"/>
<feature type="region of interest" description="Disordered" evidence="1">
    <location>
        <begin position="608"/>
        <end position="637"/>
    </location>
</feature>
<evidence type="ECO:0000313" key="4">
    <source>
        <dbReference type="Proteomes" id="UP000002630"/>
    </source>
</evidence>
<accession>D7FLU9</accession>
<evidence type="ECO:0000259" key="2">
    <source>
        <dbReference type="PROSITE" id="PS50048"/>
    </source>
</evidence>
<feature type="region of interest" description="Disordered" evidence="1">
    <location>
        <begin position="140"/>
        <end position="159"/>
    </location>
</feature>
<dbReference type="OrthoDB" id="4151048at2759"/>
<keyword evidence="4" id="KW-1185">Reference proteome</keyword>
<dbReference type="InterPro" id="IPR001138">
    <property type="entry name" value="Zn2Cys6_DnaBD"/>
</dbReference>
<feature type="compositionally biased region" description="Basic and acidic residues" evidence="1">
    <location>
        <begin position="622"/>
        <end position="631"/>
    </location>
</feature>
<dbReference type="InterPro" id="IPR036864">
    <property type="entry name" value="Zn2-C6_fun-type_DNA-bd_sf"/>
</dbReference>
<dbReference type="PANTHER" id="PTHR47785">
    <property type="entry name" value="ZN(II)2CYS6 TRANSCRIPTION FACTOR (EUROFUNG)-RELATED-RELATED"/>
    <property type="match status" value="1"/>
</dbReference>
<dbReference type="Proteomes" id="UP000002630">
    <property type="component" value="Unassembled WGS sequence"/>
</dbReference>
<dbReference type="PROSITE" id="PS50048">
    <property type="entry name" value="ZN2_CY6_FUNGAL_2"/>
    <property type="match status" value="2"/>
</dbReference>
<dbReference type="SMART" id="SM00066">
    <property type="entry name" value="GAL4"/>
    <property type="match status" value="2"/>
</dbReference>
<dbReference type="PROSITE" id="PS00463">
    <property type="entry name" value="ZN2_CY6_FUNGAL_1"/>
    <property type="match status" value="2"/>
</dbReference>
<evidence type="ECO:0000313" key="3">
    <source>
        <dbReference type="EMBL" id="CBJ29785.1"/>
    </source>
</evidence>
<dbReference type="Pfam" id="PF00172">
    <property type="entry name" value="Zn_clus"/>
    <property type="match status" value="2"/>
</dbReference>
<feature type="region of interest" description="Disordered" evidence="1">
    <location>
        <begin position="241"/>
        <end position="269"/>
    </location>
</feature>
<dbReference type="SUPFAM" id="SSF57701">
    <property type="entry name" value="Zn2/Cys6 DNA-binding domain"/>
    <property type="match status" value="2"/>
</dbReference>
<name>D7FLU9_ECTSI</name>
<dbReference type="InParanoid" id="D7FLU9"/>
<dbReference type="GO" id="GO:0000981">
    <property type="term" value="F:DNA-binding transcription factor activity, RNA polymerase II-specific"/>
    <property type="evidence" value="ECO:0007669"/>
    <property type="project" value="InterPro"/>
</dbReference>
<feature type="region of interest" description="Disordered" evidence="1">
    <location>
        <begin position="454"/>
        <end position="525"/>
    </location>
</feature>
<dbReference type="EMBL" id="FN649760">
    <property type="protein sequence ID" value="CBJ29785.1"/>
    <property type="molecule type" value="Genomic_DNA"/>
</dbReference>
<evidence type="ECO:0000256" key="1">
    <source>
        <dbReference type="SAM" id="MobiDB-lite"/>
    </source>
</evidence>
<proteinExistence type="predicted"/>
<feature type="domain" description="Zn(2)-C6 fungal-type" evidence="2">
    <location>
        <begin position="200"/>
        <end position="230"/>
    </location>
</feature>
<feature type="region of interest" description="Disordered" evidence="1">
    <location>
        <begin position="377"/>
        <end position="424"/>
    </location>
</feature>
<reference evidence="3 4" key="1">
    <citation type="journal article" date="2010" name="Nature">
        <title>The Ectocarpus genome and the independent evolution of multicellularity in brown algae.</title>
        <authorList>
            <person name="Cock J.M."/>
            <person name="Sterck L."/>
            <person name="Rouze P."/>
            <person name="Scornet D."/>
            <person name="Allen A.E."/>
            <person name="Amoutzias G."/>
            <person name="Anthouard V."/>
            <person name="Artiguenave F."/>
            <person name="Aury J.M."/>
            <person name="Badger J.H."/>
            <person name="Beszteri B."/>
            <person name="Billiau K."/>
            <person name="Bonnet E."/>
            <person name="Bothwell J.H."/>
            <person name="Bowler C."/>
            <person name="Boyen C."/>
            <person name="Brownlee C."/>
            <person name="Carrano C.J."/>
            <person name="Charrier B."/>
            <person name="Cho G.Y."/>
            <person name="Coelho S.M."/>
            <person name="Collen J."/>
            <person name="Corre E."/>
            <person name="Da Silva C."/>
            <person name="Delage L."/>
            <person name="Delaroque N."/>
            <person name="Dittami S.M."/>
            <person name="Doulbeau S."/>
            <person name="Elias M."/>
            <person name="Farnham G."/>
            <person name="Gachon C.M."/>
            <person name="Gschloessl B."/>
            <person name="Heesch S."/>
            <person name="Jabbari K."/>
            <person name="Jubin C."/>
            <person name="Kawai H."/>
            <person name="Kimura K."/>
            <person name="Kloareg B."/>
            <person name="Kupper F.C."/>
            <person name="Lang D."/>
            <person name="Le Bail A."/>
            <person name="Leblanc C."/>
            <person name="Lerouge P."/>
            <person name="Lohr M."/>
            <person name="Lopez P.J."/>
            <person name="Martens C."/>
            <person name="Maumus F."/>
            <person name="Michel G."/>
            <person name="Miranda-Saavedra D."/>
            <person name="Morales J."/>
            <person name="Moreau H."/>
            <person name="Motomura T."/>
            <person name="Nagasato C."/>
            <person name="Napoli C.A."/>
            <person name="Nelson D.R."/>
            <person name="Nyvall-Collen P."/>
            <person name="Peters A.F."/>
            <person name="Pommier C."/>
            <person name="Potin P."/>
            <person name="Poulain J."/>
            <person name="Quesneville H."/>
            <person name="Read B."/>
            <person name="Rensing S.A."/>
            <person name="Ritter A."/>
            <person name="Rousvoal S."/>
            <person name="Samanta M."/>
            <person name="Samson G."/>
            <person name="Schroeder D.C."/>
            <person name="Segurens B."/>
            <person name="Strittmatter M."/>
            <person name="Tonon T."/>
            <person name="Tregear J.W."/>
            <person name="Valentin K."/>
            <person name="von Dassow P."/>
            <person name="Yamagishi T."/>
            <person name="Van de Peer Y."/>
            <person name="Wincker P."/>
        </authorList>
    </citation>
    <scope>NUCLEOTIDE SEQUENCE [LARGE SCALE GENOMIC DNA]</scope>
    <source>
        <strain evidence="4">Ec32 / CCAP1310/4</strain>
    </source>
</reference>
<dbReference type="InterPro" id="IPR053181">
    <property type="entry name" value="EcdB-like_regulator"/>
</dbReference>
<gene>
    <name evidence="3" type="ORF">Esi_0161_0050</name>
</gene>
<organism evidence="3 4">
    <name type="scientific">Ectocarpus siliculosus</name>
    <name type="common">Brown alga</name>
    <name type="synonym">Conferva siliculosa</name>
    <dbReference type="NCBI Taxonomy" id="2880"/>
    <lineage>
        <taxon>Eukaryota</taxon>
        <taxon>Sar</taxon>
        <taxon>Stramenopiles</taxon>
        <taxon>Ochrophyta</taxon>
        <taxon>PX clade</taxon>
        <taxon>Phaeophyceae</taxon>
        <taxon>Ectocarpales</taxon>
        <taxon>Ectocarpaceae</taxon>
        <taxon>Ectocarpus</taxon>
    </lineage>
</organism>
<dbReference type="Gene3D" id="4.10.240.10">
    <property type="entry name" value="Zn(2)-C6 fungal-type DNA-binding domain"/>
    <property type="match status" value="2"/>
</dbReference>
<feature type="compositionally biased region" description="Polar residues" evidence="1">
    <location>
        <begin position="390"/>
        <end position="405"/>
    </location>
</feature>
<feature type="compositionally biased region" description="Low complexity" evidence="1">
    <location>
        <begin position="509"/>
        <end position="523"/>
    </location>
</feature>
<dbReference type="CDD" id="cd00067">
    <property type="entry name" value="GAL4"/>
    <property type="match status" value="2"/>
</dbReference>